<protein>
    <submittedName>
        <fullName evidence="2">Uncharacterized protein</fullName>
    </submittedName>
</protein>
<gene>
    <name evidence="2" type="ORF">HMPREF9726_01433</name>
</gene>
<dbReference type="RefSeq" id="WP_002684547.1">
    <property type="nucleotide sequence ID" value="NZ_CM001795.1"/>
</dbReference>
<proteinExistence type="predicted"/>
<dbReference type="HOGENOM" id="CLU_1730598_0_0_12"/>
<comment type="caution">
    <text evidence="2">The sequence shown here is derived from an EMBL/GenBank/DDBJ whole genome shotgun (WGS) entry which is preliminary data.</text>
</comment>
<accession>A0A0E2E3H5</accession>
<keyword evidence="1" id="KW-0812">Transmembrane</keyword>
<reference evidence="2" key="1">
    <citation type="submission" date="2012-01" db="EMBL/GenBank/DDBJ databases">
        <title>The Genome Sequence of Treponema denticola H-22.</title>
        <authorList>
            <consortium name="The Broad Institute Genome Sequencing Platform"/>
            <person name="Earl A."/>
            <person name="Ward D."/>
            <person name="Feldgarden M."/>
            <person name="Gevers D."/>
            <person name="Blanton J.M."/>
            <person name="Fenno C.J."/>
            <person name="Baranova O.V."/>
            <person name="Mathney J."/>
            <person name="Dewhirst F.E."/>
            <person name="Izard J."/>
            <person name="Young S.K."/>
            <person name="Zeng Q."/>
            <person name="Gargeya S."/>
            <person name="Fitzgerald M."/>
            <person name="Haas B."/>
            <person name="Abouelleil A."/>
            <person name="Alvarado L."/>
            <person name="Arachchi H.M."/>
            <person name="Berlin A."/>
            <person name="Chapman S.B."/>
            <person name="Gearin G."/>
            <person name="Goldberg J."/>
            <person name="Griggs A."/>
            <person name="Gujja S."/>
            <person name="Hansen M."/>
            <person name="Heiman D."/>
            <person name="Howarth C."/>
            <person name="Larimer J."/>
            <person name="Lui A."/>
            <person name="MacDonald P.J.P."/>
            <person name="McCowen C."/>
            <person name="Montmayeur A."/>
            <person name="Murphy C."/>
            <person name="Neiman D."/>
            <person name="Pearson M."/>
            <person name="Priest M."/>
            <person name="Roberts A."/>
            <person name="Saif S."/>
            <person name="Shea T."/>
            <person name="Sisk P."/>
            <person name="Stolte C."/>
            <person name="Sykes S."/>
            <person name="Wortman J."/>
            <person name="Nusbaum C."/>
            <person name="Birren B."/>
        </authorList>
    </citation>
    <scope>NUCLEOTIDE SEQUENCE [LARGE SCALE GENOMIC DNA]</scope>
    <source>
        <strain evidence="2">H-22</strain>
    </source>
</reference>
<dbReference type="PATRIC" id="fig|999432.5.peg.1487"/>
<name>A0A0E2E3H5_TREDN</name>
<dbReference type="EMBL" id="AGDV01000012">
    <property type="protein sequence ID" value="EMB33072.1"/>
    <property type="molecule type" value="Genomic_DNA"/>
</dbReference>
<keyword evidence="1" id="KW-1133">Transmembrane helix</keyword>
<organism evidence="2">
    <name type="scientific">Treponema denticola H-22</name>
    <dbReference type="NCBI Taxonomy" id="999432"/>
    <lineage>
        <taxon>Bacteria</taxon>
        <taxon>Pseudomonadati</taxon>
        <taxon>Spirochaetota</taxon>
        <taxon>Spirochaetia</taxon>
        <taxon>Spirochaetales</taxon>
        <taxon>Treponemataceae</taxon>
        <taxon>Treponema</taxon>
    </lineage>
</organism>
<evidence type="ECO:0000256" key="1">
    <source>
        <dbReference type="SAM" id="Phobius"/>
    </source>
</evidence>
<evidence type="ECO:0000313" key="2">
    <source>
        <dbReference type="EMBL" id="EMB33072.1"/>
    </source>
</evidence>
<dbReference type="Proteomes" id="UP000011705">
    <property type="component" value="Chromosome"/>
</dbReference>
<feature type="transmembrane region" description="Helical" evidence="1">
    <location>
        <begin position="6"/>
        <end position="25"/>
    </location>
</feature>
<sequence length="151" mass="17374">MGIDKFIYLGILVIFGVFFISKMFNPPSGPQYKLKTISFADKKLPKATDLGKHIFISKAKSKLILPWEFDLWTQVNLFENGFVLKRYKKEKVIFFYELTAIEPMLINSLFTKGKYFGYKLNSKDGSTAILKSSNLCDLDIFIGKLCSLFQQ</sequence>
<dbReference type="AlphaFoldDB" id="A0A0E2E3H5"/>
<keyword evidence="1" id="KW-0472">Membrane</keyword>